<dbReference type="GO" id="GO:0016787">
    <property type="term" value="F:hydrolase activity"/>
    <property type="evidence" value="ECO:0007669"/>
    <property type="project" value="UniProtKB-KW"/>
</dbReference>
<evidence type="ECO:0000259" key="7">
    <source>
        <dbReference type="Pfam" id="PF17917"/>
    </source>
</evidence>
<dbReference type="InterPro" id="IPR041373">
    <property type="entry name" value="RT_RNaseH"/>
</dbReference>
<dbReference type="Gene3D" id="3.10.10.10">
    <property type="entry name" value="HIV Type 1 Reverse Transcriptase, subunit A, domain 1"/>
    <property type="match status" value="1"/>
</dbReference>
<accession>A0A371GR89</accession>
<evidence type="ECO:0000313" key="9">
    <source>
        <dbReference type="Proteomes" id="UP000257109"/>
    </source>
</evidence>
<dbReference type="PANTHER" id="PTHR34072">
    <property type="entry name" value="ENZYMATIC POLYPROTEIN-RELATED"/>
    <property type="match status" value="1"/>
</dbReference>
<reference evidence="8" key="1">
    <citation type="submission" date="2018-05" db="EMBL/GenBank/DDBJ databases">
        <title>Draft genome of Mucuna pruriens seed.</title>
        <authorList>
            <person name="Nnadi N.E."/>
            <person name="Vos R."/>
            <person name="Hasami M.H."/>
            <person name="Devisetty U.K."/>
            <person name="Aguiy J.C."/>
        </authorList>
    </citation>
    <scope>NUCLEOTIDE SEQUENCE [LARGE SCALE GENOMIC DNA]</scope>
    <source>
        <strain evidence="8">JCA_2017</strain>
    </source>
</reference>
<evidence type="ECO:0000256" key="1">
    <source>
        <dbReference type="ARBA" id="ARBA00022679"/>
    </source>
</evidence>
<keyword evidence="4" id="KW-0255">Endonuclease</keyword>
<protein>
    <submittedName>
        <fullName evidence="8">Retrovirus-related Pol polyprotein</fullName>
    </submittedName>
</protein>
<keyword evidence="3" id="KW-0540">Nuclease</keyword>
<dbReference type="AlphaFoldDB" id="A0A371GR89"/>
<dbReference type="PANTHER" id="PTHR34072:SF57">
    <property type="entry name" value="RNA-DIRECTED DNA POLYMERASE"/>
    <property type="match status" value="1"/>
</dbReference>
<keyword evidence="1" id="KW-0808">Transferase</keyword>
<keyword evidence="2" id="KW-0548">Nucleotidyltransferase</keyword>
<dbReference type="GO" id="GO:0004519">
    <property type="term" value="F:endonuclease activity"/>
    <property type="evidence" value="ECO:0007669"/>
    <property type="project" value="UniProtKB-KW"/>
</dbReference>
<evidence type="ECO:0000256" key="6">
    <source>
        <dbReference type="ARBA" id="ARBA00022918"/>
    </source>
</evidence>
<evidence type="ECO:0000256" key="2">
    <source>
        <dbReference type="ARBA" id="ARBA00022695"/>
    </source>
</evidence>
<evidence type="ECO:0000256" key="3">
    <source>
        <dbReference type="ARBA" id="ARBA00022722"/>
    </source>
</evidence>
<dbReference type="SUPFAM" id="SSF56672">
    <property type="entry name" value="DNA/RNA polymerases"/>
    <property type="match status" value="1"/>
</dbReference>
<dbReference type="InterPro" id="IPR043128">
    <property type="entry name" value="Rev_trsase/Diguanyl_cyclase"/>
</dbReference>
<gene>
    <name evidence="8" type="primary">pol</name>
    <name evidence="8" type="ORF">CR513_24721</name>
</gene>
<keyword evidence="9" id="KW-1185">Reference proteome</keyword>
<dbReference type="CDD" id="cd09274">
    <property type="entry name" value="RNase_HI_RT_Ty3"/>
    <property type="match status" value="1"/>
</dbReference>
<feature type="domain" description="Reverse transcriptase RNase H-like" evidence="7">
    <location>
        <begin position="175"/>
        <end position="244"/>
    </location>
</feature>
<dbReference type="OrthoDB" id="10055717at2759"/>
<proteinExistence type="predicted"/>
<evidence type="ECO:0000256" key="4">
    <source>
        <dbReference type="ARBA" id="ARBA00022759"/>
    </source>
</evidence>
<dbReference type="EMBL" id="QJKJ01004706">
    <property type="protein sequence ID" value="RDX93077.1"/>
    <property type="molecule type" value="Genomic_DNA"/>
</dbReference>
<keyword evidence="6" id="KW-0695">RNA-directed DNA polymerase</keyword>
<dbReference type="Pfam" id="PF17917">
    <property type="entry name" value="RT_RNaseH"/>
    <property type="match status" value="1"/>
</dbReference>
<dbReference type="GO" id="GO:0003964">
    <property type="term" value="F:RNA-directed DNA polymerase activity"/>
    <property type="evidence" value="ECO:0007669"/>
    <property type="project" value="UniProtKB-KW"/>
</dbReference>
<feature type="non-terminal residue" evidence="8">
    <location>
        <position position="1"/>
    </location>
</feature>
<organism evidence="8 9">
    <name type="scientific">Mucuna pruriens</name>
    <name type="common">Velvet bean</name>
    <name type="synonym">Dolichos pruriens</name>
    <dbReference type="NCBI Taxonomy" id="157652"/>
    <lineage>
        <taxon>Eukaryota</taxon>
        <taxon>Viridiplantae</taxon>
        <taxon>Streptophyta</taxon>
        <taxon>Embryophyta</taxon>
        <taxon>Tracheophyta</taxon>
        <taxon>Spermatophyta</taxon>
        <taxon>Magnoliopsida</taxon>
        <taxon>eudicotyledons</taxon>
        <taxon>Gunneridae</taxon>
        <taxon>Pentapetalae</taxon>
        <taxon>rosids</taxon>
        <taxon>fabids</taxon>
        <taxon>Fabales</taxon>
        <taxon>Fabaceae</taxon>
        <taxon>Papilionoideae</taxon>
        <taxon>50 kb inversion clade</taxon>
        <taxon>NPAAA clade</taxon>
        <taxon>indigoferoid/millettioid clade</taxon>
        <taxon>Phaseoleae</taxon>
        <taxon>Mucuna</taxon>
    </lineage>
</organism>
<evidence type="ECO:0000313" key="8">
    <source>
        <dbReference type="EMBL" id="RDX93077.1"/>
    </source>
</evidence>
<name>A0A371GR89_MUCPR</name>
<evidence type="ECO:0000256" key="5">
    <source>
        <dbReference type="ARBA" id="ARBA00022801"/>
    </source>
</evidence>
<comment type="caution">
    <text evidence="8">The sequence shown here is derived from an EMBL/GenBank/DDBJ whole genome shotgun (WGS) entry which is preliminary data.</text>
</comment>
<dbReference type="Gene3D" id="3.30.70.270">
    <property type="match status" value="2"/>
</dbReference>
<keyword evidence="5" id="KW-0378">Hydrolase</keyword>
<dbReference type="InterPro" id="IPR043502">
    <property type="entry name" value="DNA/RNA_pol_sf"/>
</dbReference>
<sequence>MNLTILDVVKKEVTKLLAVGIIYPISDSQWVSLVQVVPKKSGIIGNPITDFWMVSLDTCKSTLPLKINTRPPSPAHLAPLHTLKYHLACAMHRVLTRCIDTNLVLNFEKCHFMVTEGIVLGHLVSNRGIEVDKSKIDIITSLPSPTSVWEVRSFLGHAGFYRRFIKNFNKIALPLSRTMDPTKLNYTTIEKELLVIVFVLDKFCSYLLGSKIVVFSNYATLRFLLKKPDAKPRLIWWMLLLQEFNIYIRDKKGVENLVADHLSKIEREDNPMPIRDEFLDEQLLHITTPIPWFVDICNFVAASQFPSEASRLYKERLQNDAKYYIWYDPYLWRLCNDQVIHRCILDTEINSVL</sequence>
<dbReference type="Proteomes" id="UP000257109">
    <property type="component" value="Unassembled WGS sequence"/>
</dbReference>